<proteinExistence type="predicted"/>
<dbReference type="AlphaFoldDB" id="A0A9D1NEC0"/>
<evidence type="ECO:0000313" key="3">
    <source>
        <dbReference type="EMBL" id="HIV01129.1"/>
    </source>
</evidence>
<evidence type="ECO:0000259" key="2">
    <source>
        <dbReference type="Pfam" id="PF03703"/>
    </source>
</evidence>
<reference evidence="3" key="2">
    <citation type="journal article" date="2021" name="PeerJ">
        <title>Extensive microbial diversity within the chicken gut microbiome revealed by metagenomics and culture.</title>
        <authorList>
            <person name="Gilroy R."/>
            <person name="Ravi A."/>
            <person name="Getino M."/>
            <person name="Pursley I."/>
            <person name="Horton D.L."/>
            <person name="Alikhan N.F."/>
            <person name="Baker D."/>
            <person name="Gharbi K."/>
            <person name="Hall N."/>
            <person name="Watson M."/>
            <person name="Adriaenssens E.M."/>
            <person name="Foster-Nyarko E."/>
            <person name="Jarju S."/>
            <person name="Secka A."/>
            <person name="Antonio M."/>
            <person name="Oren A."/>
            <person name="Chaudhuri R.R."/>
            <person name="La Ragione R."/>
            <person name="Hildebrand F."/>
            <person name="Pallen M.J."/>
        </authorList>
    </citation>
    <scope>NUCLEOTIDE SEQUENCE</scope>
    <source>
        <strain evidence="3">CHK186-9395</strain>
    </source>
</reference>
<keyword evidence="1" id="KW-1133">Transmembrane helix</keyword>
<organism evidence="3 4">
    <name type="scientific">Candidatus Caccopulliclostridium gallistercoris</name>
    <dbReference type="NCBI Taxonomy" id="2840719"/>
    <lineage>
        <taxon>Bacteria</taxon>
        <taxon>Bacillati</taxon>
        <taxon>Bacillota</taxon>
        <taxon>Clostridia</taxon>
        <taxon>Candidatus Caccopulliclostridium</taxon>
    </lineage>
</organism>
<dbReference type="Proteomes" id="UP000886861">
    <property type="component" value="Unassembled WGS sequence"/>
</dbReference>
<accession>A0A9D1NEC0</accession>
<reference evidence="3" key="1">
    <citation type="submission" date="2020-10" db="EMBL/GenBank/DDBJ databases">
        <authorList>
            <person name="Gilroy R."/>
        </authorList>
    </citation>
    <scope>NUCLEOTIDE SEQUENCE</scope>
    <source>
        <strain evidence="3">CHK186-9395</strain>
    </source>
</reference>
<dbReference type="Pfam" id="PF03703">
    <property type="entry name" value="bPH_2"/>
    <property type="match status" value="1"/>
</dbReference>
<sequence>MENLFDNIIEKDEQIIKVIKPNKARYWKDVLVFFIIPILWPALIMMLVFTLFTAPFFYARGYKNLCYAYTNKRLIVRSGIWGVDFQSLEYKDITSTSVSVGFLDKGGKTGTLVFVSPSTHNNMAIKFQFIEKPYETMKEIKEYISENNKA</sequence>
<comment type="caution">
    <text evidence="3">The sequence shown here is derived from an EMBL/GenBank/DDBJ whole genome shotgun (WGS) entry which is preliminary data.</text>
</comment>
<feature type="domain" description="YdbS-like PH" evidence="2">
    <location>
        <begin position="62"/>
        <end position="134"/>
    </location>
</feature>
<evidence type="ECO:0000313" key="4">
    <source>
        <dbReference type="Proteomes" id="UP000886861"/>
    </source>
</evidence>
<gene>
    <name evidence="3" type="ORF">IAA62_01040</name>
</gene>
<evidence type="ECO:0000256" key="1">
    <source>
        <dbReference type="SAM" id="Phobius"/>
    </source>
</evidence>
<protein>
    <submittedName>
        <fullName evidence="3">PH domain-containing protein</fullName>
    </submittedName>
</protein>
<keyword evidence="1" id="KW-0812">Transmembrane</keyword>
<dbReference type="EMBL" id="DVOJ01000004">
    <property type="protein sequence ID" value="HIV01129.1"/>
    <property type="molecule type" value="Genomic_DNA"/>
</dbReference>
<feature type="transmembrane region" description="Helical" evidence="1">
    <location>
        <begin position="30"/>
        <end position="58"/>
    </location>
</feature>
<keyword evidence="1" id="KW-0472">Membrane</keyword>
<name>A0A9D1NEC0_9FIRM</name>
<dbReference type="InterPro" id="IPR005182">
    <property type="entry name" value="YdbS-like_PH"/>
</dbReference>